<dbReference type="GO" id="GO:0009847">
    <property type="term" value="P:spore germination"/>
    <property type="evidence" value="ECO:0007669"/>
    <property type="project" value="InterPro"/>
</dbReference>
<dbReference type="RefSeq" id="WP_206708209.1">
    <property type="nucleotide sequence ID" value="NZ_CP059066.1"/>
</dbReference>
<dbReference type="PIRSF" id="PIRSF005690">
    <property type="entry name" value="GerBA"/>
    <property type="match status" value="1"/>
</dbReference>
<feature type="transmembrane region" description="Helical" evidence="3">
    <location>
        <begin position="451"/>
        <end position="472"/>
    </location>
</feature>
<feature type="transmembrane region" description="Helical" evidence="3">
    <location>
        <begin position="394"/>
        <end position="414"/>
    </location>
</feature>
<evidence type="ECO:0000313" key="4">
    <source>
        <dbReference type="EMBL" id="QSQ07969.1"/>
    </source>
</evidence>
<dbReference type="KEGG" id="kme:H0A61_00288"/>
<keyword evidence="5" id="KW-1185">Reference proteome</keyword>
<feature type="transmembrane region" description="Helical" evidence="3">
    <location>
        <begin position="323"/>
        <end position="344"/>
    </location>
</feature>
<organism evidence="4 5">
    <name type="scientific">Koleobacter methoxysyntrophicus</name>
    <dbReference type="NCBI Taxonomy" id="2751313"/>
    <lineage>
        <taxon>Bacteria</taxon>
        <taxon>Bacillati</taxon>
        <taxon>Bacillota</taxon>
        <taxon>Clostridia</taxon>
        <taxon>Koleobacterales</taxon>
        <taxon>Koleobacteraceae</taxon>
        <taxon>Koleobacter</taxon>
    </lineage>
</organism>
<dbReference type="PANTHER" id="PTHR22550">
    <property type="entry name" value="SPORE GERMINATION PROTEIN"/>
    <property type="match status" value="1"/>
</dbReference>
<sequence>MFKRLLKALASLYKKRQKKVRNSPAEPVSKLLISDNLDKNIRYIKTSLGNSPDLIIRKFGIGIKQQIMCAVVHIDGMTDKGIMGQNVLKNLMIDARLTPPGINKIQGNAFRWIRDSVVSLSEVKEATELKDVLDAVLSGDTVLMVDGTARALIVSTRRWESRAIEEPLAEPSVRGPRDGFTEVLKTNITLIRRRIKSPRLRLEQVKIGEITGTNVVIVYIKGVADDKVVEEVRRRISKICVDGILESGYIEELIEDCPISPFSTIGHTERPDKVAAQLLEGKVAILCDNTPFALTVPALFNEFLQAPEDYYERYFIGSFTRGLRYISMFASLTLPAVWVSIITFHQELIPTPLLLSIAAAREGVPLPAVGEVLLMEFAFEVLREAGVRLPRPVGGAISIVGGIVIGEAAVQAGIVSAPVVIIVAFTGIASYAIAVYPLSITLRLLRFPLTIAGSILGLYGVMLGLIMIHIHLASLRSFGVPFLSPISTGSLSDFKDVFVRGPWWIMFKRPQFIGHRNPVRQKRGLKPRPPGNKKEN</sequence>
<feature type="transmembrane region" description="Helical" evidence="3">
    <location>
        <begin position="420"/>
        <end position="439"/>
    </location>
</feature>
<dbReference type="Proteomes" id="UP000662904">
    <property type="component" value="Chromosome"/>
</dbReference>
<reference evidence="4" key="1">
    <citation type="submission" date="2020-07" db="EMBL/GenBank/DDBJ databases">
        <title>Koleobacter methoxysyntrophicus gen. nov., sp. nov., a novel anaerobic bacterium isolated from deep subsurface oil field and proposal of Koleobacterales ord. nov. in the phylum Firmicutes.</title>
        <authorList>
            <person name="Sakamoto S."/>
            <person name="Tamaki H."/>
        </authorList>
    </citation>
    <scope>NUCLEOTIDE SEQUENCE</scope>
    <source>
        <strain evidence="4">NRmbB1</strain>
    </source>
</reference>
<comment type="similarity">
    <text evidence="1">Belongs to the GerABKA family.</text>
</comment>
<evidence type="ECO:0000256" key="1">
    <source>
        <dbReference type="ARBA" id="ARBA00005278"/>
    </source>
</evidence>
<dbReference type="Pfam" id="PF03323">
    <property type="entry name" value="GerA"/>
    <property type="match status" value="1"/>
</dbReference>
<keyword evidence="2 3" id="KW-0472">Membrane</keyword>
<dbReference type="EMBL" id="CP059066">
    <property type="protein sequence ID" value="QSQ07969.1"/>
    <property type="molecule type" value="Genomic_DNA"/>
</dbReference>
<dbReference type="GO" id="GO:0016020">
    <property type="term" value="C:membrane"/>
    <property type="evidence" value="ECO:0007669"/>
    <property type="project" value="InterPro"/>
</dbReference>
<dbReference type="PANTHER" id="PTHR22550:SF5">
    <property type="entry name" value="LEUCINE ZIPPER PROTEIN 4"/>
    <property type="match status" value="1"/>
</dbReference>
<dbReference type="AlphaFoldDB" id="A0A8A0RKA9"/>
<protein>
    <submittedName>
        <fullName evidence="4">Spore germination protein B1</fullName>
    </submittedName>
</protein>
<dbReference type="InterPro" id="IPR050768">
    <property type="entry name" value="UPF0353/GerABKA_families"/>
</dbReference>
<name>A0A8A0RKA9_9FIRM</name>
<dbReference type="InterPro" id="IPR004995">
    <property type="entry name" value="Spore_Ger"/>
</dbReference>
<proteinExistence type="inferred from homology"/>
<keyword evidence="3" id="KW-1133">Transmembrane helix</keyword>
<evidence type="ECO:0000313" key="5">
    <source>
        <dbReference type="Proteomes" id="UP000662904"/>
    </source>
</evidence>
<evidence type="ECO:0000256" key="2">
    <source>
        <dbReference type="ARBA" id="ARBA00023136"/>
    </source>
</evidence>
<keyword evidence="3" id="KW-0812">Transmembrane</keyword>
<gene>
    <name evidence="4" type="primary">gerBA_1</name>
    <name evidence="4" type="ORF">H0A61_00288</name>
</gene>
<evidence type="ECO:0000256" key="3">
    <source>
        <dbReference type="SAM" id="Phobius"/>
    </source>
</evidence>
<accession>A0A8A0RKA9</accession>